<reference evidence="2" key="1">
    <citation type="submission" date="2020-12" db="EMBL/GenBank/DDBJ databases">
        <title>Bacterial novel species Mucilaginibacter sp. SD-g isolated from soil.</title>
        <authorList>
            <person name="Jung H.-Y."/>
        </authorList>
    </citation>
    <scope>NUCLEOTIDE SEQUENCE</scope>
    <source>
        <strain evidence="2">SD-g</strain>
    </source>
</reference>
<protein>
    <submittedName>
        <fullName evidence="2">TerB family tellurite resistance protein</fullName>
    </submittedName>
</protein>
<accession>A0A934UMW0</accession>
<evidence type="ECO:0000313" key="2">
    <source>
        <dbReference type="EMBL" id="MBK0379281.1"/>
    </source>
</evidence>
<name>A0A934UMW0_9SPHI</name>
<dbReference type="EMBL" id="JAEHFW010000001">
    <property type="protein sequence ID" value="MBK0379281.1"/>
    <property type="molecule type" value="Genomic_DNA"/>
</dbReference>
<organism evidence="2 3">
    <name type="scientific">Mucilaginibacter segetis</name>
    <dbReference type="NCBI Taxonomy" id="2793071"/>
    <lineage>
        <taxon>Bacteria</taxon>
        <taxon>Pseudomonadati</taxon>
        <taxon>Bacteroidota</taxon>
        <taxon>Sphingobacteriia</taxon>
        <taxon>Sphingobacteriales</taxon>
        <taxon>Sphingobacteriaceae</taxon>
        <taxon>Mucilaginibacter</taxon>
    </lineage>
</organism>
<feature type="signal peptide" evidence="1">
    <location>
        <begin position="1"/>
        <end position="21"/>
    </location>
</feature>
<dbReference type="AlphaFoldDB" id="A0A934UMW0"/>
<evidence type="ECO:0000313" key="3">
    <source>
        <dbReference type="Proteomes" id="UP000613193"/>
    </source>
</evidence>
<dbReference type="RefSeq" id="WP_200065715.1">
    <property type="nucleotide sequence ID" value="NZ_JAEHFW010000001.1"/>
</dbReference>
<proteinExistence type="predicted"/>
<comment type="caution">
    <text evidence="2">The sequence shown here is derived from an EMBL/GenBank/DDBJ whole genome shotgun (WGS) entry which is preliminary data.</text>
</comment>
<keyword evidence="1" id="KW-0732">Signal</keyword>
<keyword evidence="3" id="KW-1185">Reference proteome</keyword>
<feature type="chain" id="PRO_5037726714" evidence="1">
    <location>
        <begin position="22"/>
        <end position="210"/>
    </location>
</feature>
<evidence type="ECO:0000256" key="1">
    <source>
        <dbReference type="SAM" id="SignalP"/>
    </source>
</evidence>
<sequence>MRTIKIIVLCLCFSLKVHAQAQEIEQLMLDIEKLTQFKSILADMKAGYQIYEQGYGAVSNLSKGNFDLHNSYLTGLMAVSPAVRNYGRVAEIISQQASLVSEYKRANHNFRQSGSFSADELRYISQVYAQLINQSLENLDELSSLVTANQLRMSDADRIKGIDRIYQSNTDLLNCLRAFNRQSILLSLQRAKDSNDTQTLKKLYTYEFSK</sequence>
<gene>
    <name evidence="2" type="ORF">I5M19_08190</name>
</gene>
<dbReference type="Proteomes" id="UP000613193">
    <property type="component" value="Unassembled WGS sequence"/>
</dbReference>